<comment type="caution">
    <text evidence="1">The sequence shown here is derived from an EMBL/GenBank/DDBJ whole genome shotgun (WGS) entry which is preliminary data.</text>
</comment>
<reference evidence="1" key="1">
    <citation type="submission" date="2019-11" db="EMBL/GenBank/DDBJ databases">
        <title>Leishmania tarentolae CDS.</title>
        <authorList>
            <person name="Goto Y."/>
            <person name="Yamagishi J."/>
        </authorList>
    </citation>
    <scope>NUCLEOTIDE SEQUENCE [LARGE SCALE GENOMIC DNA]</scope>
    <source>
        <strain evidence="1">Parrot Tar II</strain>
    </source>
</reference>
<dbReference type="VEuPathDB" id="TriTrypDB:LtaPh_3404751"/>
<keyword evidence="1" id="KW-0689">Ribosomal protein</keyword>
<protein>
    <submittedName>
        <fullName evidence="1">Ribosomal protein S25</fullName>
    </submittedName>
</protein>
<keyword evidence="1" id="KW-0687">Ribonucleoprotein</keyword>
<dbReference type="Proteomes" id="UP000419144">
    <property type="component" value="Unassembled WGS sequence"/>
</dbReference>
<name>A0A640KRA8_LEITA</name>
<proteinExistence type="predicted"/>
<dbReference type="EMBL" id="BLBS01000054">
    <property type="protein sequence ID" value="GET92133.1"/>
    <property type="molecule type" value="Genomic_DNA"/>
</dbReference>
<gene>
    <name evidence="1" type="ORF">LtaPh_3404751</name>
</gene>
<evidence type="ECO:0000313" key="1">
    <source>
        <dbReference type="EMBL" id="GET92133.1"/>
    </source>
</evidence>
<evidence type="ECO:0000313" key="2">
    <source>
        <dbReference type="Proteomes" id="UP000419144"/>
    </source>
</evidence>
<sequence>MPDRARRLARFCVCLLSSRGSGSRFSRGGLHDARVHASLAGARHQANLLLTAQLLETSGGDGDGDLEAVRNDRRGDELVLGHLAAKLVVCLLVEHHGVLQSLAGLTLAPLLRGLLRALVGGLHLGLLRLTSLRRHYCGEGGGVVR</sequence>
<accession>A0A640KRA8</accession>
<dbReference type="GO" id="GO:0005840">
    <property type="term" value="C:ribosome"/>
    <property type="evidence" value="ECO:0007669"/>
    <property type="project" value="UniProtKB-KW"/>
</dbReference>
<organism evidence="1 2">
    <name type="scientific">Leishmania tarentolae</name>
    <name type="common">Sauroleishmania tarentolae</name>
    <dbReference type="NCBI Taxonomy" id="5689"/>
    <lineage>
        <taxon>Eukaryota</taxon>
        <taxon>Discoba</taxon>
        <taxon>Euglenozoa</taxon>
        <taxon>Kinetoplastea</taxon>
        <taxon>Metakinetoplastina</taxon>
        <taxon>Trypanosomatida</taxon>
        <taxon>Trypanosomatidae</taxon>
        <taxon>Leishmaniinae</taxon>
        <taxon>Leishmania</taxon>
        <taxon>lizard Leishmania</taxon>
    </lineage>
</organism>
<keyword evidence="2" id="KW-1185">Reference proteome</keyword>
<dbReference type="AlphaFoldDB" id="A0A640KRA8"/>